<accession>A0ABN9HR74</accession>
<dbReference type="EMBL" id="CATNWA010021886">
    <property type="protein sequence ID" value="CAI9624298.1"/>
    <property type="molecule type" value="Genomic_DNA"/>
</dbReference>
<protein>
    <submittedName>
        <fullName evidence="2">Uncharacterized protein</fullName>
    </submittedName>
</protein>
<feature type="compositionally biased region" description="Polar residues" evidence="1">
    <location>
        <begin position="12"/>
        <end position="46"/>
    </location>
</feature>
<evidence type="ECO:0000313" key="3">
    <source>
        <dbReference type="Proteomes" id="UP001162483"/>
    </source>
</evidence>
<proteinExistence type="predicted"/>
<name>A0ABN9HR74_9NEOB</name>
<evidence type="ECO:0000256" key="1">
    <source>
        <dbReference type="SAM" id="MobiDB-lite"/>
    </source>
</evidence>
<sequence>MDTGRGKPNLATRDTPNQANTQTHTSHNSLLPSKTHNRTMGCTTWQ</sequence>
<reference evidence="2" key="1">
    <citation type="submission" date="2023-05" db="EMBL/GenBank/DDBJ databases">
        <authorList>
            <person name="Stuckert A."/>
        </authorList>
    </citation>
    <scope>NUCLEOTIDE SEQUENCE</scope>
</reference>
<organism evidence="2 3">
    <name type="scientific">Staurois parvus</name>
    <dbReference type="NCBI Taxonomy" id="386267"/>
    <lineage>
        <taxon>Eukaryota</taxon>
        <taxon>Metazoa</taxon>
        <taxon>Chordata</taxon>
        <taxon>Craniata</taxon>
        <taxon>Vertebrata</taxon>
        <taxon>Euteleostomi</taxon>
        <taxon>Amphibia</taxon>
        <taxon>Batrachia</taxon>
        <taxon>Anura</taxon>
        <taxon>Neobatrachia</taxon>
        <taxon>Ranoidea</taxon>
        <taxon>Ranidae</taxon>
        <taxon>Staurois</taxon>
    </lineage>
</organism>
<keyword evidence="3" id="KW-1185">Reference proteome</keyword>
<evidence type="ECO:0000313" key="2">
    <source>
        <dbReference type="EMBL" id="CAI9624298.1"/>
    </source>
</evidence>
<feature type="region of interest" description="Disordered" evidence="1">
    <location>
        <begin position="1"/>
        <end position="46"/>
    </location>
</feature>
<dbReference type="Proteomes" id="UP001162483">
    <property type="component" value="Unassembled WGS sequence"/>
</dbReference>
<gene>
    <name evidence="2" type="ORF">SPARVUS_LOCUS16629258</name>
</gene>
<comment type="caution">
    <text evidence="2">The sequence shown here is derived from an EMBL/GenBank/DDBJ whole genome shotgun (WGS) entry which is preliminary data.</text>
</comment>